<name>A0A851GPP6_9BACT</name>
<feature type="chain" id="PRO_5032722960" evidence="1">
    <location>
        <begin position="20"/>
        <end position="274"/>
    </location>
</feature>
<feature type="signal peptide" evidence="1">
    <location>
        <begin position="1"/>
        <end position="19"/>
    </location>
</feature>
<sequence>MKITYTFAALVASIVAANAALTSTKDYTGSGLDFTGVVNGGYVWGMEINPINNQANVDVDGNGTKDFHESGTTNVDPTKVKAATQSDGYLLRWDYGDSPSRAASLESSNASWTLEFGLNMLNTGTEGSRGVFGIAPEFGVNDTTGGRLQLELERTGMHFQGGIDASTIFTPEAMTASNLGFHTWRIAYDGTAEELFFYRDGVLMNAGGSGIAASTDLGNPSSTFFGDYSSGLSGDFELDYMVLDASGAFAPVPEPSSAALLGLGGLALILRRRK</sequence>
<dbReference type="RefSeq" id="WP_178933601.1">
    <property type="nucleotide sequence ID" value="NZ_JACBAZ010000006.1"/>
</dbReference>
<organism evidence="3 4">
    <name type="scientific">Oceaniferula marina</name>
    <dbReference type="NCBI Taxonomy" id="2748318"/>
    <lineage>
        <taxon>Bacteria</taxon>
        <taxon>Pseudomonadati</taxon>
        <taxon>Verrucomicrobiota</taxon>
        <taxon>Verrucomicrobiia</taxon>
        <taxon>Verrucomicrobiales</taxon>
        <taxon>Verrucomicrobiaceae</taxon>
        <taxon>Oceaniferula</taxon>
    </lineage>
</organism>
<dbReference type="InterPro" id="IPR013424">
    <property type="entry name" value="Ice-binding_C"/>
</dbReference>
<evidence type="ECO:0000313" key="3">
    <source>
        <dbReference type="EMBL" id="NWK56800.1"/>
    </source>
</evidence>
<dbReference type="Gene3D" id="2.60.120.200">
    <property type="match status" value="1"/>
</dbReference>
<proteinExistence type="predicted"/>
<feature type="domain" description="Ice-binding protein C-terminal" evidence="2">
    <location>
        <begin position="251"/>
        <end position="273"/>
    </location>
</feature>
<evidence type="ECO:0000259" key="2">
    <source>
        <dbReference type="Pfam" id="PF07589"/>
    </source>
</evidence>
<keyword evidence="1" id="KW-0732">Signal</keyword>
<dbReference type="Proteomes" id="UP000557872">
    <property type="component" value="Unassembled WGS sequence"/>
</dbReference>
<dbReference type="EMBL" id="JACBAZ010000006">
    <property type="protein sequence ID" value="NWK56800.1"/>
    <property type="molecule type" value="Genomic_DNA"/>
</dbReference>
<dbReference type="NCBIfam" id="TIGR02595">
    <property type="entry name" value="PEP_CTERM"/>
    <property type="match status" value="1"/>
</dbReference>
<protein>
    <submittedName>
        <fullName evidence="3">PEP-CTERM sorting domain-containing protein</fullName>
    </submittedName>
</protein>
<reference evidence="3 4" key="1">
    <citation type="submission" date="2020-07" db="EMBL/GenBank/DDBJ databases">
        <title>Roseicoccus Jingziensis gen. nov., sp. nov., isolated from coastal seawater.</title>
        <authorList>
            <person name="Feng X."/>
        </authorList>
    </citation>
    <scope>NUCLEOTIDE SEQUENCE [LARGE SCALE GENOMIC DNA]</scope>
    <source>
        <strain evidence="3 4">N1E253</strain>
    </source>
</reference>
<evidence type="ECO:0000256" key="1">
    <source>
        <dbReference type="SAM" id="SignalP"/>
    </source>
</evidence>
<dbReference type="AlphaFoldDB" id="A0A851GPP6"/>
<comment type="caution">
    <text evidence="3">The sequence shown here is derived from an EMBL/GenBank/DDBJ whole genome shotgun (WGS) entry which is preliminary data.</text>
</comment>
<accession>A0A851GPP6</accession>
<keyword evidence="4" id="KW-1185">Reference proteome</keyword>
<dbReference type="Pfam" id="PF07589">
    <property type="entry name" value="PEP-CTERM"/>
    <property type="match status" value="1"/>
</dbReference>
<evidence type="ECO:0000313" key="4">
    <source>
        <dbReference type="Proteomes" id="UP000557872"/>
    </source>
</evidence>
<gene>
    <name evidence="3" type="ORF">HW115_14350</name>
</gene>